<dbReference type="GO" id="GO:0016020">
    <property type="term" value="C:membrane"/>
    <property type="evidence" value="ECO:0007669"/>
    <property type="project" value="InterPro"/>
</dbReference>
<evidence type="ECO:0000256" key="1">
    <source>
        <dbReference type="SAM" id="MobiDB-lite"/>
    </source>
</evidence>
<protein>
    <recommendedName>
        <fullName evidence="2">Peroxin/Ferlin domain-containing protein</fullName>
    </recommendedName>
</protein>
<dbReference type="EMBL" id="LFMY01000008">
    <property type="protein sequence ID" value="OKL58874.1"/>
    <property type="molecule type" value="Genomic_DNA"/>
</dbReference>
<dbReference type="InterPro" id="IPR006614">
    <property type="entry name" value="Peroxin/Ferlin"/>
</dbReference>
<reference evidence="3 4" key="1">
    <citation type="submission" date="2015-06" db="EMBL/GenBank/DDBJ databases">
        <title>Talaromyces atroroseus IBT 11181 draft genome.</title>
        <authorList>
            <person name="Rasmussen K.B."/>
            <person name="Rasmussen S."/>
            <person name="Petersen B."/>
            <person name="Sicheritz-Ponten T."/>
            <person name="Mortensen U.H."/>
            <person name="Thrane U."/>
        </authorList>
    </citation>
    <scope>NUCLEOTIDE SEQUENCE [LARGE SCALE GENOMIC DNA]</scope>
    <source>
        <strain evidence="3 4">IBT 11181</strain>
    </source>
</reference>
<dbReference type="PANTHER" id="PTHR23250">
    <property type="entry name" value="DYSFERLIN-RELATED"/>
    <property type="match status" value="1"/>
</dbReference>
<name>A0A225AKP2_TALAT</name>
<accession>A0A225AKP2</accession>
<organism evidence="3 4">
    <name type="scientific">Talaromyces atroroseus</name>
    <dbReference type="NCBI Taxonomy" id="1441469"/>
    <lineage>
        <taxon>Eukaryota</taxon>
        <taxon>Fungi</taxon>
        <taxon>Dikarya</taxon>
        <taxon>Ascomycota</taxon>
        <taxon>Pezizomycotina</taxon>
        <taxon>Eurotiomycetes</taxon>
        <taxon>Eurotiomycetidae</taxon>
        <taxon>Eurotiales</taxon>
        <taxon>Trichocomaceae</taxon>
        <taxon>Talaromyces</taxon>
        <taxon>Talaromyces sect. Trachyspermi</taxon>
    </lineage>
</organism>
<gene>
    <name evidence="3" type="ORF">UA08_05573</name>
</gene>
<evidence type="ECO:0000259" key="2">
    <source>
        <dbReference type="SMART" id="SM00694"/>
    </source>
</evidence>
<evidence type="ECO:0000313" key="4">
    <source>
        <dbReference type="Proteomes" id="UP000214365"/>
    </source>
</evidence>
<sequence length="451" mass="51681">MSTDTGKAISLVDNATPAPLEQDLTRAETSLARFLLTKPLTKGSVRNELQRRKYSKWQPERLGASDTEASSRNVSRTTTRNTVDRDTDVNLFNIAPGQLQATESVKAEENAASNSELEILYENQRGWFFFGVPFYSHRSLLQFDPPAWVNKDYHDSPVNITNAQLPDPSWEWAWQSWYVDMSDDVDEEGWQYSFSFVPKCGWHGTHPWFHSYVRRRRWVRLRVKKKSARLRDGTEQTDFHRAHMLNEDYFTIHPPNVSGAEPSIAPANVPSSAYLRRDTDASPERPVEENVENIPTLFQALKNAIVDREKIDTLRKFIAQGGEEIYYLPERVPEILALFVFQTSRWQFLKILQDALNDTNGTPSNADKKEDDARQRKRNNILRAIEAVNREVSNYEVFDISKDDDNGLQDSRMHQALNARESSRGKGKGMLFSEIKGIPKGAAIGKEGHIY</sequence>
<evidence type="ECO:0000313" key="3">
    <source>
        <dbReference type="EMBL" id="OKL58874.1"/>
    </source>
</evidence>
<keyword evidence="4" id="KW-1185">Reference proteome</keyword>
<dbReference type="STRING" id="1441469.A0A225AKP2"/>
<dbReference type="AlphaFoldDB" id="A0A225AKP2"/>
<dbReference type="Proteomes" id="UP000214365">
    <property type="component" value="Unassembled WGS sequence"/>
</dbReference>
<dbReference type="RefSeq" id="XP_020118995.1">
    <property type="nucleotide sequence ID" value="XM_020267858.1"/>
</dbReference>
<dbReference type="InterPro" id="IPR051513">
    <property type="entry name" value="Tectonin_beta-prop"/>
</dbReference>
<dbReference type="GeneID" id="31005329"/>
<feature type="domain" description="Peroxin/Ferlin" evidence="2">
    <location>
        <begin position="189"/>
        <end position="225"/>
    </location>
</feature>
<dbReference type="PANTHER" id="PTHR23250:SF1">
    <property type="entry name" value="TECTONIN BETA-PROPELLER REPEAT-CONTAINING PROTEIN 1"/>
    <property type="match status" value="1"/>
</dbReference>
<dbReference type="SMART" id="SM00694">
    <property type="entry name" value="DysFC"/>
    <property type="match status" value="1"/>
</dbReference>
<proteinExistence type="predicted"/>
<dbReference type="OrthoDB" id="72441at2759"/>
<comment type="caution">
    <text evidence="3">The sequence shown here is derived from an EMBL/GenBank/DDBJ whole genome shotgun (WGS) entry which is preliminary data.</text>
</comment>
<feature type="region of interest" description="Disordered" evidence="1">
    <location>
        <begin position="56"/>
        <end position="78"/>
    </location>
</feature>